<comment type="subcellular location">
    <subcellularLocation>
        <location evidence="6">Cell membrane</location>
        <topology evidence="6">Multi-pass membrane protein</topology>
    </subcellularLocation>
    <subcellularLocation>
        <location evidence="1">Membrane</location>
        <topology evidence="1">Multi-pass membrane protein</topology>
    </subcellularLocation>
</comment>
<dbReference type="EMBL" id="JAJNDB010000005">
    <property type="protein sequence ID" value="MCD2195981.1"/>
    <property type="molecule type" value="Genomic_DNA"/>
</dbReference>
<proteinExistence type="inferred from homology"/>
<feature type="transmembrane region" description="Helical" evidence="6">
    <location>
        <begin position="20"/>
        <end position="45"/>
    </location>
</feature>
<keyword evidence="3 6" id="KW-0812">Transmembrane</keyword>
<dbReference type="Proteomes" id="UP001199469">
    <property type="component" value="Unassembled WGS sequence"/>
</dbReference>
<accession>A0ABS8PCG8</accession>
<dbReference type="InterPro" id="IPR035906">
    <property type="entry name" value="MetI-like_sf"/>
</dbReference>
<dbReference type="InterPro" id="IPR051204">
    <property type="entry name" value="ABC_transp_perm/SBD"/>
</dbReference>
<dbReference type="PROSITE" id="PS50928">
    <property type="entry name" value="ABC_TM1"/>
    <property type="match status" value="1"/>
</dbReference>
<keyword evidence="5 6" id="KW-0472">Membrane</keyword>
<gene>
    <name evidence="8" type="ORF">LQ327_21660</name>
</gene>
<evidence type="ECO:0000313" key="8">
    <source>
        <dbReference type="EMBL" id="MCD2195981.1"/>
    </source>
</evidence>
<dbReference type="CDD" id="cd06261">
    <property type="entry name" value="TM_PBP2"/>
    <property type="match status" value="1"/>
</dbReference>
<dbReference type="PANTHER" id="PTHR30177">
    <property type="entry name" value="GLYCINE BETAINE/L-PROLINE TRANSPORT SYSTEM PERMEASE PROTEIN PROW"/>
    <property type="match status" value="1"/>
</dbReference>
<sequence length="220" mass="22648">MTGYLSFFSDQAALLVRLTVGHILLSVVAVVISIVIAVPLGAWIGHLHRGSFLVVNAGNVLRSLPTLAIVAIVIALFGFGYVNITVALVILAFPLVLTNTFTAVEGVDPGTVEAARGMGMTGWQILTRVELPSSIPLMMSGIRTSWVYVVATAYLATFAGATGTLGDVIANISGYGLTGVLAAATVSIVLAFLGDALLGLVERGLTPTGLALAQRAPATT</sequence>
<evidence type="ECO:0000259" key="7">
    <source>
        <dbReference type="PROSITE" id="PS50928"/>
    </source>
</evidence>
<dbReference type="InterPro" id="IPR000515">
    <property type="entry name" value="MetI-like"/>
</dbReference>
<evidence type="ECO:0000256" key="2">
    <source>
        <dbReference type="ARBA" id="ARBA00022448"/>
    </source>
</evidence>
<reference evidence="8 9" key="1">
    <citation type="submission" date="2021-11" db="EMBL/GenBank/DDBJ databases">
        <title>Draft genome sequence of Actinomycetospora sp. SF1 isolated from the rhizosphere soil.</title>
        <authorList>
            <person name="Duangmal K."/>
            <person name="Chantavorakit T."/>
        </authorList>
    </citation>
    <scope>NUCLEOTIDE SEQUENCE [LARGE SCALE GENOMIC DNA]</scope>
    <source>
        <strain evidence="8 9">TBRC 5722</strain>
    </source>
</reference>
<evidence type="ECO:0000313" key="9">
    <source>
        <dbReference type="Proteomes" id="UP001199469"/>
    </source>
</evidence>
<evidence type="ECO:0000256" key="4">
    <source>
        <dbReference type="ARBA" id="ARBA00022989"/>
    </source>
</evidence>
<evidence type="ECO:0000256" key="5">
    <source>
        <dbReference type="ARBA" id="ARBA00023136"/>
    </source>
</evidence>
<dbReference type="SUPFAM" id="SSF161098">
    <property type="entry name" value="MetI-like"/>
    <property type="match status" value="1"/>
</dbReference>
<comment type="caution">
    <text evidence="8">The sequence shown here is derived from an EMBL/GenBank/DDBJ whole genome shotgun (WGS) entry which is preliminary data.</text>
</comment>
<keyword evidence="2 6" id="KW-0813">Transport</keyword>
<protein>
    <submittedName>
        <fullName evidence="8">ABC transporter permease</fullName>
    </submittedName>
</protein>
<name>A0ABS8PCG8_9PSEU</name>
<dbReference type="Pfam" id="PF00528">
    <property type="entry name" value="BPD_transp_1"/>
    <property type="match status" value="1"/>
</dbReference>
<dbReference type="Gene3D" id="1.10.3720.10">
    <property type="entry name" value="MetI-like"/>
    <property type="match status" value="1"/>
</dbReference>
<dbReference type="PANTHER" id="PTHR30177:SF33">
    <property type="entry name" value="POSSIBLE OSMOPROTECTANT (GLYCINE BETAINE_CARNITINE_CHOLINE_L-PROLINE) TRANSPORT INTEGRAL MEMBRANE PROTEIN ABC TRANSPORTER PROZ"/>
    <property type="match status" value="1"/>
</dbReference>
<organism evidence="8 9">
    <name type="scientific">Actinomycetospora endophytica</name>
    <dbReference type="NCBI Taxonomy" id="2291215"/>
    <lineage>
        <taxon>Bacteria</taxon>
        <taxon>Bacillati</taxon>
        <taxon>Actinomycetota</taxon>
        <taxon>Actinomycetes</taxon>
        <taxon>Pseudonocardiales</taxon>
        <taxon>Pseudonocardiaceae</taxon>
        <taxon>Actinomycetospora</taxon>
    </lineage>
</organism>
<dbReference type="RefSeq" id="WP_230737840.1">
    <property type="nucleotide sequence ID" value="NZ_JAJNDB010000005.1"/>
</dbReference>
<feature type="transmembrane region" description="Helical" evidence="6">
    <location>
        <begin position="172"/>
        <end position="193"/>
    </location>
</feature>
<comment type="similarity">
    <text evidence="6">Belongs to the binding-protein-dependent transport system permease family.</text>
</comment>
<evidence type="ECO:0000256" key="3">
    <source>
        <dbReference type="ARBA" id="ARBA00022692"/>
    </source>
</evidence>
<feature type="transmembrane region" description="Helical" evidence="6">
    <location>
        <begin position="66"/>
        <end position="93"/>
    </location>
</feature>
<keyword evidence="9" id="KW-1185">Reference proteome</keyword>
<keyword evidence="4 6" id="KW-1133">Transmembrane helix</keyword>
<evidence type="ECO:0000256" key="6">
    <source>
        <dbReference type="RuleBase" id="RU363032"/>
    </source>
</evidence>
<feature type="transmembrane region" description="Helical" evidence="6">
    <location>
        <begin position="146"/>
        <end position="165"/>
    </location>
</feature>
<feature type="domain" description="ABC transmembrane type-1" evidence="7">
    <location>
        <begin position="19"/>
        <end position="198"/>
    </location>
</feature>
<evidence type="ECO:0000256" key="1">
    <source>
        <dbReference type="ARBA" id="ARBA00004141"/>
    </source>
</evidence>